<evidence type="ECO:0000313" key="4">
    <source>
        <dbReference type="EMBL" id="WGZ92303.1"/>
    </source>
</evidence>
<dbReference type="InterPro" id="IPR036388">
    <property type="entry name" value="WH-like_DNA-bd_sf"/>
</dbReference>
<dbReference type="SUPFAM" id="SSF46785">
    <property type="entry name" value="Winged helix' DNA-binding domain"/>
    <property type="match status" value="1"/>
</dbReference>
<dbReference type="Gene3D" id="1.10.10.10">
    <property type="entry name" value="Winged helix-like DNA-binding domain superfamily/Winged helix DNA-binding domain"/>
    <property type="match status" value="1"/>
</dbReference>
<dbReference type="InterPro" id="IPR013196">
    <property type="entry name" value="HTH_11"/>
</dbReference>
<dbReference type="PANTHER" id="PTHR34580:SF3">
    <property type="entry name" value="PROTEIN PAFB"/>
    <property type="match status" value="1"/>
</dbReference>
<evidence type="ECO:0000259" key="3">
    <source>
        <dbReference type="PROSITE" id="PS51000"/>
    </source>
</evidence>
<dbReference type="InterPro" id="IPR036390">
    <property type="entry name" value="WH_DNA-bd_sf"/>
</dbReference>
<dbReference type="PROSITE" id="PS52050">
    <property type="entry name" value="WYL"/>
    <property type="match status" value="1"/>
</dbReference>
<feature type="domain" description="HTH deoR-type" evidence="3">
    <location>
        <begin position="3"/>
        <end position="58"/>
    </location>
</feature>
<organism evidence="4">
    <name type="scientific">Candidatus Thiocaldithrix dubininis</name>
    <dbReference type="NCBI Taxonomy" id="3080823"/>
    <lineage>
        <taxon>Bacteria</taxon>
        <taxon>Pseudomonadati</taxon>
        <taxon>Pseudomonadota</taxon>
        <taxon>Gammaproteobacteria</taxon>
        <taxon>Thiotrichales</taxon>
        <taxon>Thiotrichaceae</taxon>
        <taxon>Candidatus Thiocaldithrix</taxon>
    </lineage>
</organism>
<dbReference type="PANTHER" id="PTHR34580">
    <property type="match status" value="1"/>
</dbReference>
<dbReference type="Pfam" id="PF13280">
    <property type="entry name" value="WYL"/>
    <property type="match status" value="1"/>
</dbReference>
<dbReference type="GO" id="GO:0003700">
    <property type="term" value="F:DNA-binding transcription factor activity"/>
    <property type="evidence" value="ECO:0007669"/>
    <property type="project" value="InterPro"/>
</dbReference>
<reference evidence="4" key="2">
    <citation type="submission" date="2023-04" db="EMBL/GenBank/DDBJ databases">
        <authorList>
            <person name="Beletskiy A.V."/>
            <person name="Mardanov A.V."/>
            <person name="Ravin N.V."/>
        </authorList>
    </citation>
    <scope>NUCLEOTIDE SEQUENCE</scope>
    <source>
        <strain evidence="4">GKL-01</strain>
    </source>
</reference>
<dbReference type="InterPro" id="IPR001034">
    <property type="entry name" value="DeoR_HTH"/>
</dbReference>
<dbReference type="InterPro" id="IPR026881">
    <property type="entry name" value="WYL_dom"/>
</dbReference>
<dbReference type="EMBL" id="CP124755">
    <property type="protein sequence ID" value="WGZ92303.1"/>
    <property type="molecule type" value="Genomic_DNA"/>
</dbReference>
<protein>
    <submittedName>
        <fullName evidence="4">YafY family protein</fullName>
    </submittedName>
</protein>
<name>A0AA95HAW5_9GAMM</name>
<proteinExistence type="predicted"/>
<gene>
    <name evidence="4" type="ORF">QJT80_07405</name>
</gene>
<keyword evidence="1" id="KW-0805">Transcription regulation</keyword>
<dbReference type="Pfam" id="PF08279">
    <property type="entry name" value="HTH_11"/>
    <property type="match status" value="1"/>
</dbReference>
<dbReference type="Proteomes" id="UP001300672">
    <property type="component" value="Chromosome"/>
</dbReference>
<dbReference type="AlphaFoldDB" id="A0AA95HAW5"/>
<reference evidence="4" key="1">
    <citation type="journal article" date="2023" name="Int. J. Mol. Sci.">
        <title>Metagenomics Revealed a New Genus 'Candidatus Thiocaldithrix dubininis' gen. nov., sp. nov. and a New Species 'Candidatus Thiothrix putei' sp. nov. in the Family Thiotrichaceae, Some Members of Which Have Traits of Both Na+- and H+-Motive Energetics.</title>
        <authorList>
            <person name="Ravin N.V."/>
            <person name="Muntyan M.S."/>
            <person name="Smolyakov D.D."/>
            <person name="Rudenko T.S."/>
            <person name="Beletsky A.V."/>
            <person name="Mardanov A.V."/>
            <person name="Grabovich M.Y."/>
        </authorList>
    </citation>
    <scope>NUCLEOTIDE SEQUENCE</scope>
    <source>
        <strain evidence="4">GKL-01</strain>
    </source>
</reference>
<accession>A0AA95HAW5</accession>
<evidence type="ECO:0000256" key="1">
    <source>
        <dbReference type="ARBA" id="ARBA00023015"/>
    </source>
</evidence>
<dbReference type="SMART" id="SM00420">
    <property type="entry name" value="HTH_DEOR"/>
    <property type="match status" value="1"/>
</dbReference>
<dbReference type="PROSITE" id="PS51000">
    <property type="entry name" value="HTH_DEOR_2"/>
    <property type="match status" value="1"/>
</dbReference>
<keyword evidence="2" id="KW-0804">Transcription</keyword>
<dbReference type="KEGG" id="tdu:QJT80_07405"/>
<sequence>MRRADRLFQIVQILRNKRLVTARELAQRLEVSERTVYRDIQDLSLSGVPIEGEPGVGYHLRYSLDIPPLMFTEAEIEALVLGARMLKVWGGAELRSGAKSVLDKVQAVIPAELQQHLLQTKLFVPTYLKTGAIDQILDQCRKAIAQQQVLELHYQRADGQSSQRCVYPLGLFFWGANWTLAAWCELRNEFRNFRLDRVHTFILLERQFVSQPGQQLADFFASLAAQEY</sequence>
<evidence type="ECO:0000256" key="2">
    <source>
        <dbReference type="ARBA" id="ARBA00023163"/>
    </source>
</evidence>
<dbReference type="InterPro" id="IPR051534">
    <property type="entry name" value="CBASS_pafABC_assoc_protein"/>
</dbReference>